<evidence type="ECO:0000256" key="6">
    <source>
        <dbReference type="ARBA" id="ARBA00022989"/>
    </source>
</evidence>
<dbReference type="STRING" id="9544.ENSMMUP00000074869"/>
<dbReference type="Proteomes" id="UP000006718">
    <property type="component" value="Chromosome 8"/>
</dbReference>
<evidence type="ECO:0000256" key="8">
    <source>
        <dbReference type="ARBA" id="ARBA00023157"/>
    </source>
</evidence>
<dbReference type="SMR" id="A0A5F8AD52"/>
<evidence type="ECO:0000256" key="7">
    <source>
        <dbReference type="ARBA" id="ARBA00023136"/>
    </source>
</evidence>
<keyword evidence="7 15" id="KW-0472">Membrane</keyword>
<dbReference type="AlphaFoldDB" id="A0A5F8AD52"/>
<comment type="subcellular location">
    <subcellularLocation>
        <location evidence="1">Endoplasmic reticulum membrane</location>
        <topology evidence="1">Multi-pass membrane protein</topology>
    </subcellularLocation>
</comment>
<dbReference type="GO" id="GO:0005813">
    <property type="term" value="C:centrosome"/>
    <property type="evidence" value="ECO:0007669"/>
    <property type="project" value="Ensembl"/>
</dbReference>
<keyword evidence="17" id="KW-1185">Reference proteome</keyword>
<evidence type="ECO:0000256" key="5">
    <source>
        <dbReference type="ARBA" id="ARBA00022824"/>
    </source>
</evidence>
<dbReference type="PIRSF" id="PIRSF036762">
    <property type="entry name" value="GAA1"/>
    <property type="match status" value="1"/>
</dbReference>
<dbReference type="GO" id="GO:0034235">
    <property type="term" value="F:GPI anchor binding"/>
    <property type="evidence" value="ECO:0007669"/>
    <property type="project" value="Ensembl"/>
</dbReference>
<keyword evidence="4 15" id="KW-0812">Transmembrane</keyword>
<evidence type="ECO:0000256" key="9">
    <source>
        <dbReference type="ARBA" id="ARBA00023180"/>
    </source>
</evidence>
<proteinExistence type="predicted"/>
<dbReference type="InParanoid" id="A0A5F8AD52"/>
<evidence type="ECO:0000256" key="14">
    <source>
        <dbReference type="ARBA" id="ARBA00093661"/>
    </source>
</evidence>
<dbReference type="GeneID" id="699887"/>
<evidence type="ECO:0000256" key="1">
    <source>
        <dbReference type="ARBA" id="ARBA00004477"/>
    </source>
</evidence>
<dbReference type="Bgee" id="ENSMMUG00000007161">
    <property type="expression patterns" value="Expressed in ileum and 20 other cell types or tissues"/>
</dbReference>
<dbReference type="Ensembl" id="ENSMMUT00000106556.1">
    <property type="protein sequence ID" value="ENSMMUP00000074869.1"/>
    <property type="gene ID" value="ENSMMUG00000007161.4"/>
</dbReference>
<keyword evidence="3" id="KW-0337">GPI-anchor biosynthesis</keyword>
<keyword evidence="6 15" id="KW-1133">Transmembrane helix</keyword>
<organism evidence="16 17">
    <name type="scientific">Macaca mulatta</name>
    <name type="common">Rhesus macaque</name>
    <dbReference type="NCBI Taxonomy" id="9544"/>
    <lineage>
        <taxon>Eukaryota</taxon>
        <taxon>Metazoa</taxon>
        <taxon>Chordata</taxon>
        <taxon>Craniata</taxon>
        <taxon>Vertebrata</taxon>
        <taxon>Euteleostomi</taxon>
        <taxon>Mammalia</taxon>
        <taxon>Eutheria</taxon>
        <taxon>Euarchontoglires</taxon>
        <taxon>Primates</taxon>
        <taxon>Haplorrhini</taxon>
        <taxon>Catarrhini</taxon>
        <taxon>Cercopithecidae</taxon>
        <taxon>Cercopithecinae</taxon>
        <taxon>Macaca</taxon>
    </lineage>
</organism>
<evidence type="ECO:0000256" key="11">
    <source>
        <dbReference type="ARBA" id="ARBA00093336"/>
    </source>
</evidence>
<evidence type="ECO:0000256" key="4">
    <source>
        <dbReference type="ARBA" id="ARBA00022692"/>
    </source>
</evidence>
<reference evidence="16" key="2">
    <citation type="submission" date="2019-01" db="EMBL/GenBank/DDBJ databases">
        <authorList>
            <person name="Graves T."/>
            <person name="Eichler E.E."/>
            <person name="Wilson R.K."/>
        </authorList>
    </citation>
    <scope>NUCLEOTIDE SEQUENCE [LARGE SCALE GENOMIC DNA]</scope>
    <source>
        <strain evidence="16">17573</strain>
    </source>
</reference>
<dbReference type="GO" id="GO:0042765">
    <property type="term" value="C:GPI-anchor transamidase complex"/>
    <property type="evidence" value="ECO:0000318"/>
    <property type="project" value="GO_Central"/>
</dbReference>
<evidence type="ECO:0000313" key="18">
    <source>
        <dbReference type="VGNC" id="VGNC:73116"/>
    </source>
</evidence>
<comment type="function">
    <text evidence="11">Component of the glycosylphosphatidylinositol-anchor (GPI-anchor) transamidase (GPI-T) complex that catalyzes the formation of the linkage between a proprotein and a GPI-anchor and participates in GPI anchored protein biosynthesis. Binds GPI-anchor.</text>
</comment>
<sequence length="689" mass="74918">MGLLSDPVRRRALARLVLRLNAPLCVLSYVAGIAWFLALVFPPLTQRTYMSENAMGSTMVEEQFAGGDRARAFARDFAAHRKKSGALPVAWLERTMRSVGLEVYTQSFSRKLPFPDETHERYVLGEWGVPGPRKHLGGRGLGWVSPWRVSWGQEAQWEGKSLVGIGGLEKGGASASYHSYTEVPPPYCIQMVSGTNVYGILRAPRAASTESLVLTVPCGSDSTNSQAVGLLLALAAHFRGQIYWAKDIIFLVTEHDLLGTEAWLEAYHDVNVTGMQSSPLQGRAGAIQAAVALELSSDVVTSLDVAVEGLNGQLPNLDLLNLFQTFCQKGGLLCTLQGKLQPQDWTSLDGPLQGLQTLLLMVLRQASGRPHGSHGLFLRYRVEALTLRGINSFRQYKYDLVAVGKALEGMFRKLNHLLERLHQSFFLYLLPALSRFVSIGLYMPAAGFLLLVLGLKALELWMQLHEAEVGLEEPGGAPGPSVPLPPSQGVGLASLVAPLLISQAMGLALYVLPVLGQHVATQHFPVAEAEAVVLTLLAIYAAGLALPHNTHRVVSTQAPDRGWMALKLVALIYLALQLGCIALTNFSLGFLLATTMVPAAALAKPHGPRTLYAALLVLTSPAATLLGSLFLWRELQEAPLSLAEGWQLFLAALAQGVLEHHTYGALLFPLLSLGLYPCWLLFWNVLFWK</sequence>
<evidence type="ECO:0000256" key="15">
    <source>
        <dbReference type="SAM" id="Phobius"/>
    </source>
</evidence>
<feature type="transmembrane region" description="Helical" evidence="15">
    <location>
        <begin position="611"/>
        <end position="632"/>
    </location>
</feature>
<feature type="transmembrane region" description="Helical" evidence="15">
    <location>
        <begin position="524"/>
        <end position="546"/>
    </location>
</feature>
<feature type="transmembrane region" description="Helical" evidence="15">
    <location>
        <begin position="566"/>
        <end position="599"/>
    </location>
</feature>
<accession>A0A5F8AD52</accession>
<keyword evidence="9" id="KW-0325">Glycoprotein</keyword>
<protein>
    <recommendedName>
        <fullName evidence="13">GPI-anchor transamidase component GPAA1</fullName>
    </recommendedName>
    <alternativeName>
        <fullName evidence="10">GAA1 protein homolog</fullName>
    </alternativeName>
    <alternativeName>
        <fullName evidence="14">Glycosylphosphatidylinositol anchor attachment 1 protein</fullName>
    </alternativeName>
</protein>
<dbReference type="InterPro" id="IPR007246">
    <property type="entry name" value="Gaa1"/>
</dbReference>
<evidence type="ECO:0000256" key="10">
    <source>
        <dbReference type="ARBA" id="ARBA00083563"/>
    </source>
</evidence>
<reference evidence="17" key="1">
    <citation type="journal article" date="2007" name="Science">
        <title>Evolutionary and biomedical insights from the rhesus macaque genome.</title>
        <authorList>
            <person name="Gibbs R.A."/>
            <person name="Rogers J."/>
            <person name="Katze M.G."/>
            <person name="Bumgarner R."/>
            <person name="Weinstock G.M."/>
            <person name="Mardis E.R."/>
            <person name="Remington K.A."/>
            <person name="Strausberg R.L."/>
            <person name="Venter J.C."/>
            <person name="Wilson R.K."/>
            <person name="Batzer M.A."/>
            <person name="Bustamante C.D."/>
            <person name="Eichler E.E."/>
            <person name="Hahn M.W."/>
            <person name="Hardison R.C."/>
            <person name="Makova K.D."/>
            <person name="Miller W."/>
            <person name="Milosavljevic A."/>
            <person name="Palermo R.E."/>
            <person name="Siepel A."/>
            <person name="Sikela J.M."/>
            <person name="Attaway T."/>
            <person name="Bell S."/>
            <person name="Bernard K.E."/>
            <person name="Buhay C.J."/>
            <person name="Chandrabose M.N."/>
            <person name="Dao M."/>
            <person name="Davis C."/>
            <person name="Delehaunty K.D."/>
            <person name="Ding Y."/>
            <person name="Dinh H.H."/>
            <person name="Dugan-Rocha S."/>
            <person name="Fulton L.A."/>
            <person name="Gabisi R.A."/>
            <person name="Garner T.T."/>
            <person name="Godfrey J."/>
            <person name="Hawes A.C."/>
            <person name="Hernandez J."/>
            <person name="Hines S."/>
            <person name="Holder M."/>
            <person name="Hume J."/>
            <person name="Jhangiani S.N."/>
            <person name="Joshi V."/>
            <person name="Khan Z.M."/>
            <person name="Kirkness E.F."/>
            <person name="Cree A."/>
            <person name="Fowler R.G."/>
            <person name="Lee S."/>
            <person name="Lewis L.R."/>
            <person name="Li Z."/>
            <person name="Liu Y.-S."/>
            <person name="Moore S.M."/>
            <person name="Muzny D."/>
            <person name="Nazareth L.V."/>
            <person name="Ngo D.N."/>
            <person name="Okwuonu G.O."/>
            <person name="Pai G."/>
            <person name="Parker D."/>
            <person name="Paul H.A."/>
            <person name="Pfannkoch C."/>
            <person name="Pohl C.S."/>
            <person name="Rogers Y.-H.C."/>
            <person name="Ruiz S.J."/>
            <person name="Sabo A."/>
            <person name="Santibanez J."/>
            <person name="Schneider B.W."/>
            <person name="Smith S.M."/>
            <person name="Sodergren E."/>
            <person name="Svatek A.F."/>
            <person name="Utterback T.R."/>
            <person name="Vattathil S."/>
            <person name="Warren W."/>
            <person name="White C.S."/>
            <person name="Chinwalla A.T."/>
            <person name="Feng Y."/>
            <person name="Halpern A.L."/>
            <person name="Hillier L.W."/>
            <person name="Huang X."/>
            <person name="Minx P."/>
            <person name="Nelson J.O."/>
            <person name="Pepin K.H."/>
            <person name="Qin X."/>
            <person name="Sutton G.G."/>
            <person name="Venter E."/>
            <person name="Walenz B.P."/>
            <person name="Wallis J.W."/>
            <person name="Worley K.C."/>
            <person name="Yang S.-P."/>
            <person name="Jones S.M."/>
            <person name="Marra M.A."/>
            <person name="Rocchi M."/>
            <person name="Schein J.E."/>
            <person name="Baertsch R."/>
            <person name="Clarke L."/>
            <person name="Csuros M."/>
            <person name="Glasscock J."/>
            <person name="Harris R.A."/>
            <person name="Havlak P."/>
            <person name="Jackson A.R."/>
            <person name="Jiang H."/>
            <person name="Liu Y."/>
            <person name="Messina D.N."/>
            <person name="Shen Y."/>
            <person name="Song H.X.-Z."/>
            <person name="Wylie T."/>
            <person name="Zhang L."/>
            <person name="Birney E."/>
            <person name="Han K."/>
            <person name="Konkel M.K."/>
            <person name="Lee J."/>
            <person name="Smit A.F.A."/>
            <person name="Ullmer B."/>
            <person name="Wang H."/>
            <person name="Xing J."/>
            <person name="Burhans R."/>
            <person name="Cheng Z."/>
            <person name="Karro J.E."/>
            <person name="Ma J."/>
            <person name="Raney B."/>
            <person name="She X."/>
            <person name="Cox M.J."/>
            <person name="Demuth J.P."/>
            <person name="Dumas L.J."/>
            <person name="Han S.-G."/>
            <person name="Hopkins J."/>
            <person name="Karimpour-Fard A."/>
            <person name="Kim Y.H."/>
            <person name="Pollack J.R."/>
            <person name="Vinar T."/>
            <person name="Addo-Quaye C."/>
            <person name="Degenhardt J."/>
            <person name="Denby A."/>
            <person name="Hubisz M.J."/>
            <person name="Indap A."/>
            <person name="Kosiol C."/>
            <person name="Lahn B.T."/>
            <person name="Lawson H.A."/>
            <person name="Marklein A."/>
            <person name="Nielsen R."/>
            <person name="Vallender E.J."/>
            <person name="Clark A.G."/>
            <person name="Ferguson B."/>
            <person name="Hernandez R.D."/>
            <person name="Hirani K."/>
            <person name="Kehrer-Sawatzki H."/>
            <person name="Kolb J."/>
            <person name="Patil S."/>
            <person name="Pu L.-L."/>
            <person name="Ren Y."/>
            <person name="Smith D.G."/>
            <person name="Wheeler D.A."/>
            <person name="Schenck I."/>
            <person name="Ball E.V."/>
            <person name="Chen R."/>
            <person name="Cooper D.N."/>
            <person name="Giardine B."/>
            <person name="Hsu F."/>
            <person name="Kent W.J."/>
            <person name="Lesk A."/>
            <person name="Nelson D.L."/>
            <person name="O'brien W.E."/>
            <person name="Pruefer K."/>
            <person name="Stenson P.D."/>
            <person name="Wallace J.C."/>
            <person name="Ke H."/>
            <person name="Liu X.-M."/>
            <person name="Wang P."/>
            <person name="Xiang A.P."/>
            <person name="Yang F."/>
            <person name="Barber G.P."/>
            <person name="Haussler D."/>
            <person name="Karolchik D."/>
            <person name="Kern A.D."/>
            <person name="Kuhn R.M."/>
            <person name="Smith K.E."/>
            <person name="Zwieg A.S."/>
        </authorList>
    </citation>
    <scope>NUCLEOTIDE SEQUENCE [LARGE SCALE GENOMIC DNA]</scope>
    <source>
        <strain evidence="17">17573</strain>
    </source>
</reference>
<dbReference type="Pfam" id="PF04114">
    <property type="entry name" value="Gaa1"/>
    <property type="match status" value="1"/>
</dbReference>
<reference evidence="16" key="4">
    <citation type="submission" date="2025-09" db="UniProtKB">
        <authorList>
            <consortium name="Ensembl"/>
        </authorList>
    </citation>
    <scope>IDENTIFICATION</scope>
    <source>
        <strain evidence="16">17573</strain>
    </source>
</reference>
<dbReference type="PANTHER" id="PTHR13304:SF0">
    <property type="entry name" value="GLYCOSYLPHOSPHATIDYLINOSITOL ANCHOR ATTACHMENT 1 PROTEIN"/>
    <property type="match status" value="1"/>
</dbReference>
<dbReference type="RefSeq" id="XP_028707987.1">
    <property type="nucleotide sequence ID" value="XM_028852154.1"/>
</dbReference>
<evidence type="ECO:0000313" key="17">
    <source>
        <dbReference type="Proteomes" id="UP000006718"/>
    </source>
</evidence>
<dbReference type="PANTHER" id="PTHR13304">
    <property type="entry name" value="GLYCOSYLPHOSPHATIDYLINOSITOL ANCHOR ATTACHMENT 1 PROTEIN"/>
    <property type="match status" value="1"/>
</dbReference>
<dbReference type="VGNC" id="VGNC:73116">
    <property type="gene designation" value="GPAA1"/>
</dbReference>
<evidence type="ECO:0000256" key="2">
    <source>
        <dbReference type="ARBA" id="ARBA00004687"/>
    </source>
</evidence>
<dbReference type="FunCoup" id="A0A5F8AD52">
    <property type="interactions" value="2340"/>
</dbReference>
<reference evidence="16" key="3">
    <citation type="submission" date="2025-08" db="UniProtKB">
        <authorList>
            <consortium name="Ensembl"/>
        </authorList>
    </citation>
    <scope>IDENTIFICATION</scope>
    <source>
        <strain evidence="16">17573</strain>
    </source>
</reference>
<dbReference type="GO" id="GO:0005829">
    <property type="term" value="C:cytosol"/>
    <property type="evidence" value="ECO:0007669"/>
    <property type="project" value="Ensembl"/>
</dbReference>
<evidence type="ECO:0000256" key="3">
    <source>
        <dbReference type="ARBA" id="ARBA00022502"/>
    </source>
</evidence>
<comment type="subunit">
    <text evidence="12">Heteropentamer. Part of the GPI-anchor transamidase complex, consisting of PIGK, PIGT, PIGS, PIGU and GAA1. Interacts with PIGK.</text>
</comment>
<keyword evidence="8" id="KW-1015">Disulfide bond</keyword>
<evidence type="ECO:0000256" key="13">
    <source>
        <dbReference type="ARBA" id="ARBA00093619"/>
    </source>
</evidence>
<feature type="transmembrane region" description="Helical" evidence="15">
    <location>
        <begin position="490"/>
        <end position="512"/>
    </location>
</feature>
<comment type="pathway">
    <text evidence="2">Glycolipid biosynthesis; glycosylphosphatidylinositol-anchor biosynthesis.</text>
</comment>
<dbReference type="GO" id="GO:0006506">
    <property type="term" value="P:GPI anchor biosynthetic process"/>
    <property type="evidence" value="ECO:0007669"/>
    <property type="project" value="UniProtKB-KW"/>
</dbReference>
<feature type="transmembrane region" description="Helical" evidence="15">
    <location>
        <begin position="666"/>
        <end position="688"/>
    </location>
</feature>
<dbReference type="ExpressionAtlas" id="A0A5F8AD52">
    <property type="expression patterns" value="baseline"/>
</dbReference>
<dbReference type="GO" id="GO:0005739">
    <property type="term" value="C:mitochondrion"/>
    <property type="evidence" value="ECO:0007669"/>
    <property type="project" value="Ensembl"/>
</dbReference>
<feature type="transmembrane region" description="Helical" evidence="15">
    <location>
        <begin position="425"/>
        <end position="453"/>
    </location>
</feature>
<name>A0A5F8AD52_MACMU</name>
<dbReference type="GeneTree" id="ENSGT00390000013685"/>
<evidence type="ECO:0000313" key="16">
    <source>
        <dbReference type="Ensembl" id="ENSMMUP00000074869.1"/>
    </source>
</evidence>
<dbReference type="CTD" id="8733"/>
<dbReference type="FunFam" id="3.40.630.10:FF:000047">
    <property type="entry name" value="Glycosylphosphatidylinositol anchor attachment 1 protein"/>
    <property type="match status" value="1"/>
</dbReference>
<evidence type="ECO:0000256" key="12">
    <source>
        <dbReference type="ARBA" id="ARBA00093557"/>
    </source>
</evidence>
<dbReference type="VEuPathDB" id="HostDB:ENSMMUG00000007161"/>
<feature type="transmembrane region" description="Helical" evidence="15">
    <location>
        <begin position="20"/>
        <end position="41"/>
    </location>
</feature>
<gene>
    <name evidence="16 18" type="primary">GPAA1</name>
</gene>
<keyword evidence="5" id="KW-0256">Endoplasmic reticulum</keyword>
<dbReference type="GO" id="GO:0016255">
    <property type="term" value="P:attachment of GPI anchor to protein"/>
    <property type="evidence" value="ECO:0000318"/>
    <property type="project" value="GO_Central"/>
</dbReference>